<comment type="similarity">
    <text evidence="3 21">In the C-terminal section; belongs to the transpeptidase family.</text>
</comment>
<dbReference type="Pfam" id="PF00912">
    <property type="entry name" value="Transgly"/>
    <property type="match status" value="1"/>
</dbReference>
<dbReference type="RefSeq" id="WP_087505487.1">
    <property type="nucleotide sequence ID" value="NZ_BMDX01000006.1"/>
</dbReference>
<dbReference type="InterPro" id="IPR050396">
    <property type="entry name" value="Glycosyltr_51/Transpeptidase"/>
</dbReference>
<sequence length="760" mass="85144">MSWRQRILGHDSWLRVLLKITITLLALTAGYLIYLDSKLQQAFAELYQPHGLTVQARPLVIQPGIRLSAGELIAELRALGYRKVAQLQQLQQDKRARSLVHQRDVIHFLSADGEAVLVTVGFDQNRITKVLRSGEHLDKLELQPVTLDKIWAGTREDRIWVDLSQVPEQLIELLLLVEDRSFYQHWGINPIAIARAMMANLQAGQTVQGGSTLTQQLAKNLLLTRQRSLIRKINEAFLALLMEWRYDKKVILEAYVNEIYMGQHGATAIHGFATASQFYFNKSLDKLNLEQQVALVAMVKGPSLYNPWRRPDKLAERRDLVLRMLLEREQLDSDLYQRIIARPVAVVNKQKLVLKQRPAIVRAVRQELRQRISARHAGELTAVATTIDPLSQVAMEQTAVSVIEELEDSYQLNDLQVAMIAVDSVSGAVRAMISDRQPGYPGYDRVTAAQRPIGSLLKPVILLAGLEFKSNMTLISELNDRPVSMRSSEGKRWQPQNFDKQYRGSVAAIDALAKSLNVPFVNLGMSVGLEQVGKLLAGLTGAPAPHLYPSDLLGSVSMSPWQVAQLYSSLVNYGSYQPLYLVAGVSLDRSGNQYVRPPASYQALDSSNAYQVMFAMQQVVSEGTAKQLGGDFVDAELAAKTGTSNDYRDAWFVGVDGREIVVVWVGRDDNQPIKLTGSQAAMQFYKRYLSKRQALPLQLIPPADVAFMAVDDSGQIFSGECQKQRRVPIDQRKALAAKPCVKKETPRDDNVKPWWKRIFG</sequence>
<comment type="pathway">
    <text evidence="2 21">Cell wall biogenesis; peptidoglycan biosynthesis.</text>
</comment>
<comment type="catalytic activity">
    <reaction evidence="19">
        <text>[GlcNAc-(1-&gt;4)-Mur2Ac(oyl-L-Ala-gamma-D-Glu-L-Lys-D-Ala-D-Ala)](n)-di-trans,octa-cis-undecaprenyl diphosphate + beta-D-GlcNAc-(1-&gt;4)-Mur2Ac(oyl-L-Ala-gamma-D-Glu-L-Lys-D-Ala-D-Ala)-di-trans,octa-cis-undecaprenyl diphosphate = [GlcNAc-(1-&gt;4)-Mur2Ac(oyl-L-Ala-gamma-D-Glu-L-Lys-D-Ala-D-Ala)](n+1)-di-trans,octa-cis-undecaprenyl diphosphate + di-trans,octa-cis-undecaprenyl diphosphate + H(+)</text>
        <dbReference type="Rhea" id="RHEA:23708"/>
        <dbReference type="Rhea" id="RHEA-COMP:9602"/>
        <dbReference type="Rhea" id="RHEA-COMP:9603"/>
        <dbReference type="ChEBI" id="CHEBI:15378"/>
        <dbReference type="ChEBI" id="CHEBI:58405"/>
        <dbReference type="ChEBI" id="CHEBI:60033"/>
        <dbReference type="ChEBI" id="CHEBI:78435"/>
        <dbReference type="EC" id="2.4.99.28"/>
    </reaction>
</comment>
<evidence type="ECO:0000256" key="1">
    <source>
        <dbReference type="ARBA" id="ARBA00004236"/>
    </source>
</evidence>
<keyword evidence="10 21" id="KW-0808">Transferase</keyword>
<evidence type="ECO:0000256" key="15">
    <source>
        <dbReference type="ARBA" id="ARBA00023268"/>
    </source>
</evidence>
<dbReference type="Proteomes" id="UP000619743">
    <property type="component" value="Unassembled WGS sequence"/>
</dbReference>
<evidence type="ECO:0000256" key="14">
    <source>
        <dbReference type="ARBA" id="ARBA00023136"/>
    </source>
</evidence>
<keyword evidence="13 21" id="KW-0573">Peptidoglycan synthesis</keyword>
<evidence type="ECO:0000256" key="19">
    <source>
        <dbReference type="ARBA" id="ARBA00049902"/>
    </source>
</evidence>
<dbReference type="InterPro" id="IPR001264">
    <property type="entry name" value="Glyco_trans_51"/>
</dbReference>
<evidence type="ECO:0000259" key="24">
    <source>
        <dbReference type="Pfam" id="PF00905"/>
    </source>
</evidence>
<keyword evidence="16 21" id="KW-0961">Cell wall biogenesis/degradation</keyword>
<keyword evidence="7" id="KW-0121">Carboxypeptidase</keyword>
<comment type="function">
    <text evidence="21">Cell wall formation. Synthesis of cross-linked peptidoglycan from the lipid intermediates. The enzyme has a penicillin-insensitive transglycosylase N-terminal domain (formation of linear glycan strands) and a penicillin-sensitive transpeptidase C-terminal domain (cross-linking of the peptide subunits).</text>
</comment>
<feature type="active site" description="Proton donor; for transglycosylase activity" evidence="22">
    <location>
        <position position="178"/>
    </location>
</feature>
<keyword evidence="9 21" id="KW-0328">Glycosyltransferase</keyword>
<evidence type="ECO:0000256" key="17">
    <source>
        <dbReference type="ARBA" id="ARBA00032454"/>
    </source>
</evidence>
<dbReference type="AlphaFoldDB" id="A0A8J2XNR7"/>
<evidence type="ECO:0000256" key="21">
    <source>
        <dbReference type="PIRNR" id="PIRNR002799"/>
    </source>
</evidence>
<feature type="domain" description="Penicillin-binding protein transpeptidase" evidence="24">
    <location>
        <begin position="418"/>
        <end position="680"/>
    </location>
</feature>
<keyword evidence="23" id="KW-1133">Transmembrane helix</keyword>
<dbReference type="Pfam" id="PF00905">
    <property type="entry name" value="Transpeptidase"/>
    <property type="match status" value="1"/>
</dbReference>
<name>A0A8J2XNR7_9GAMM</name>
<evidence type="ECO:0000256" key="12">
    <source>
        <dbReference type="ARBA" id="ARBA00022960"/>
    </source>
</evidence>
<keyword evidence="15" id="KW-0511">Multifunctional enzyme</keyword>
<evidence type="ECO:0000256" key="11">
    <source>
        <dbReference type="ARBA" id="ARBA00022801"/>
    </source>
</evidence>
<evidence type="ECO:0000256" key="3">
    <source>
        <dbReference type="ARBA" id="ARBA00007090"/>
    </source>
</evidence>
<dbReference type="Gene3D" id="3.40.710.10">
    <property type="entry name" value="DD-peptidase/beta-lactamase superfamily"/>
    <property type="match status" value="1"/>
</dbReference>
<evidence type="ECO:0000256" key="20">
    <source>
        <dbReference type="NCBIfam" id="TIGR02071"/>
    </source>
</evidence>
<dbReference type="InterPro" id="IPR036950">
    <property type="entry name" value="PBP_transglycosylase"/>
</dbReference>
<comment type="catalytic activity">
    <reaction evidence="18">
        <text>Preferential cleavage: (Ac)2-L-Lys-D-Ala-|-D-Ala. Also transpeptidation of peptidyl-alanyl moieties that are N-acyl substituents of D-alanine.</text>
        <dbReference type="EC" id="3.4.16.4"/>
    </reaction>
</comment>
<dbReference type="GO" id="GO:0009002">
    <property type="term" value="F:serine-type D-Ala-D-Ala carboxypeptidase activity"/>
    <property type="evidence" value="ECO:0007669"/>
    <property type="project" value="UniProtKB-EC"/>
</dbReference>
<evidence type="ECO:0000256" key="13">
    <source>
        <dbReference type="ARBA" id="ARBA00022984"/>
    </source>
</evidence>
<keyword evidence="8" id="KW-0645">Protease</keyword>
<evidence type="ECO:0000256" key="7">
    <source>
        <dbReference type="ARBA" id="ARBA00022645"/>
    </source>
</evidence>
<evidence type="ECO:0000256" key="9">
    <source>
        <dbReference type="ARBA" id="ARBA00022676"/>
    </source>
</evidence>
<comment type="subcellular location">
    <subcellularLocation>
        <location evidence="1">Cell membrane</location>
    </subcellularLocation>
</comment>
<evidence type="ECO:0000256" key="16">
    <source>
        <dbReference type="ARBA" id="ARBA00023316"/>
    </source>
</evidence>
<comment type="caution">
    <text evidence="26">The sequence shown here is derived from an EMBL/GenBank/DDBJ whole genome shotgun (WGS) entry which is preliminary data.</text>
</comment>
<protein>
    <recommendedName>
        <fullName evidence="5 20">Penicillin-binding protein 1B</fullName>
        <shortName evidence="21">PBP-1b</shortName>
        <shortName evidence="21">PBP1b</shortName>
    </recommendedName>
    <alternativeName>
        <fullName evidence="17 21">Murein polymerase</fullName>
    </alternativeName>
</protein>
<comment type="similarity">
    <text evidence="4 21">In the N-terminal section; belongs to the glycosyltransferase 51 family.</text>
</comment>
<dbReference type="InterPro" id="IPR023346">
    <property type="entry name" value="Lysozyme-like_dom_sf"/>
</dbReference>
<dbReference type="GO" id="GO:0008955">
    <property type="term" value="F:peptidoglycan glycosyltransferase activity"/>
    <property type="evidence" value="ECO:0007669"/>
    <property type="project" value="UniProtKB-UniRule"/>
</dbReference>
<dbReference type="GO" id="GO:0030288">
    <property type="term" value="C:outer membrane-bounded periplasmic space"/>
    <property type="evidence" value="ECO:0007669"/>
    <property type="project" value="TreeGrafter"/>
</dbReference>
<dbReference type="Gene3D" id="1.10.3810.10">
    <property type="entry name" value="Biosynthetic peptidoglycan transglycosylase-like"/>
    <property type="match status" value="1"/>
</dbReference>
<feature type="domain" description="Glycosyl transferase family 51" evidence="25">
    <location>
        <begin position="153"/>
        <end position="324"/>
    </location>
</feature>
<keyword evidence="6" id="KW-1003">Cell membrane</keyword>
<dbReference type="InterPro" id="IPR012338">
    <property type="entry name" value="Beta-lactam/transpept-like"/>
</dbReference>
<dbReference type="GO" id="GO:0006508">
    <property type="term" value="P:proteolysis"/>
    <property type="evidence" value="ECO:0007669"/>
    <property type="project" value="UniProtKB-KW"/>
</dbReference>
<keyword evidence="27" id="KW-1185">Reference proteome</keyword>
<dbReference type="NCBIfam" id="TIGR02071">
    <property type="entry name" value="PBP_1b"/>
    <property type="match status" value="1"/>
</dbReference>
<dbReference type="SUPFAM" id="SSF56601">
    <property type="entry name" value="beta-lactamase/transpeptidase-like"/>
    <property type="match status" value="1"/>
</dbReference>
<keyword evidence="23" id="KW-0812">Transmembrane</keyword>
<dbReference type="InterPro" id="IPR011813">
    <property type="entry name" value="PBP_1b"/>
</dbReference>
<feature type="transmembrane region" description="Helical" evidence="23">
    <location>
        <begin position="12"/>
        <end position="34"/>
    </location>
</feature>
<evidence type="ECO:0000256" key="23">
    <source>
        <dbReference type="SAM" id="Phobius"/>
    </source>
</evidence>
<keyword evidence="12 21" id="KW-0133">Cell shape</keyword>
<evidence type="ECO:0000259" key="25">
    <source>
        <dbReference type="Pfam" id="PF00912"/>
    </source>
</evidence>
<dbReference type="EMBL" id="BMDX01000006">
    <property type="protein sequence ID" value="GGA74310.1"/>
    <property type="molecule type" value="Genomic_DNA"/>
</dbReference>
<dbReference type="GO" id="GO:0046677">
    <property type="term" value="P:response to antibiotic"/>
    <property type="evidence" value="ECO:0007669"/>
    <property type="project" value="UniProtKB-UniRule"/>
</dbReference>
<evidence type="ECO:0000256" key="2">
    <source>
        <dbReference type="ARBA" id="ARBA00004752"/>
    </source>
</evidence>
<reference evidence="27" key="1">
    <citation type="journal article" date="2019" name="Int. J. Syst. Evol. Microbiol.">
        <title>The Global Catalogue of Microorganisms (GCM) 10K type strain sequencing project: providing services to taxonomists for standard genome sequencing and annotation.</title>
        <authorList>
            <consortium name="The Broad Institute Genomics Platform"/>
            <consortium name="The Broad Institute Genome Sequencing Center for Infectious Disease"/>
            <person name="Wu L."/>
            <person name="Ma J."/>
        </authorList>
    </citation>
    <scope>NUCLEOTIDE SEQUENCE [LARGE SCALE GENOMIC DNA]</scope>
    <source>
        <strain evidence="27">CGMCC 1.10130</strain>
    </source>
</reference>
<dbReference type="SUPFAM" id="SSF53955">
    <property type="entry name" value="Lysozyme-like"/>
    <property type="match status" value="1"/>
</dbReference>
<evidence type="ECO:0000256" key="4">
    <source>
        <dbReference type="ARBA" id="ARBA00007739"/>
    </source>
</evidence>
<accession>A0A8J2XNR7</accession>
<dbReference type="OrthoDB" id="9766909at2"/>
<dbReference type="PANTHER" id="PTHR32282">
    <property type="entry name" value="BINDING PROTEIN TRANSPEPTIDASE, PUTATIVE-RELATED"/>
    <property type="match status" value="1"/>
</dbReference>
<dbReference type="GO" id="GO:0009252">
    <property type="term" value="P:peptidoglycan biosynthetic process"/>
    <property type="evidence" value="ECO:0007669"/>
    <property type="project" value="UniProtKB-UniRule"/>
</dbReference>
<evidence type="ECO:0000256" key="5">
    <source>
        <dbReference type="ARBA" id="ARBA00018637"/>
    </source>
</evidence>
<dbReference type="PIRSF" id="PIRSF002799">
    <property type="entry name" value="PBP_1b"/>
    <property type="match status" value="1"/>
</dbReference>
<gene>
    <name evidence="26" type="primary">mrcB</name>
    <name evidence="26" type="ORF">GCM10011369_15190</name>
</gene>
<dbReference type="Gene3D" id="3.30.2060.10">
    <property type="entry name" value="Penicillin-binding protein 1b domain"/>
    <property type="match status" value="1"/>
</dbReference>
<evidence type="ECO:0000256" key="18">
    <source>
        <dbReference type="ARBA" id="ARBA00034000"/>
    </source>
</evidence>
<dbReference type="PANTHER" id="PTHR32282:SF11">
    <property type="entry name" value="PENICILLIN-BINDING PROTEIN 1B"/>
    <property type="match status" value="1"/>
</dbReference>
<evidence type="ECO:0000313" key="26">
    <source>
        <dbReference type="EMBL" id="GGA74310.1"/>
    </source>
</evidence>
<organism evidence="26 27">
    <name type="scientific">Neiella marina</name>
    <dbReference type="NCBI Taxonomy" id="508461"/>
    <lineage>
        <taxon>Bacteria</taxon>
        <taxon>Pseudomonadati</taxon>
        <taxon>Pseudomonadota</taxon>
        <taxon>Gammaproteobacteria</taxon>
        <taxon>Alteromonadales</taxon>
        <taxon>Echinimonadaceae</taxon>
        <taxon>Neiella</taxon>
    </lineage>
</organism>
<evidence type="ECO:0000256" key="8">
    <source>
        <dbReference type="ARBA" id="ARBA00022670"/>
    </source>
</evidence>
<dbReference type="GO" id="GO:0008658">
    <property type="term" value="F:penicillin binding"/>
    <property type="evidence" value="ECO:0007669"/>
    <property type="project" value="UniProtKB-UniRule"/>
</dbReference>
<dbReference type="InterPro" id="IPR001460">
    <property type="entry name" value="PCN-bd_Tpept"/>
</dbReference>
<dbReference type="GO" id="GO:0008360">
    <property type="term" value="P:regulation of cell shape"/>
    <property type="evidence" value="ECO:0007669"/>
    <property type="project" value="UniProtKB-UniRule"/>
</dbReference>
<proteinExistence type="inferred from homology"/>
<keyword evidence="14 23" id="KW-0472">Membrane</keyword>
<dbReference type="UniPathway" id="UPA00219"/>
<evidence type="ECO:0000256" key="10">
    <source>
        <dbReference type="ARBA" id="ARBA00022679"/>
    </source>
</evidence>
<feature type="active site" description="Acyl-ester intermediate; for transpeptidase activity" evidence="22">
    <location>
        <position position="455"/>
    </location>
</feature>
<keyword evidence="11" id="KW-0378">Hydrolase</keyword>
<evidence type="ECO:0000256" key="6">
    <source>
        <dbReference type="ARBA" id="ARBA00022475"/>
    </source>
</evidence>
<evidence type="ECO:0000313" key="27">
    <source>
        <dbReference type="Proteomes" id="UP000619743"/>
    </source>
</evidence>
<dbReference type="GO" id="GO:0009274">
    <property type="term" value="C:peptidoglycan-based cell wall"/>
    <property type="evidence" value="ECO:0007669"/>
    <property type="project" value="UniProtKB-UniRule"/>
</dbReference>
<evidence type="ECO:0000256" key="22">
    <source>
        <dbReference type="PIRSR" id="PIRSR002799-1"/>
    </source>
</evidence>
<dbReference type="GO" id="GO:0005886">
    <property type="term" value="C:plasma membrane"/>
    <property type="evidence" value="ECO:0007669"/>
    <property type="project" value="UniProtKB-SubCell"/>
</dbReference>
<dbReference type="GO" id="GO:0071555">
    <property type="term" value="P:cell wall organization"/>
    <property type="evidence" value="ECO:0007669"/>
    <property type="project" value="UniProtKB-UniRule"/>
</dbReference>